<reference evidence="2" key="2">
    <citation type="submission" date="2020-09" db="EMBL/GenBank/DDBJ databases">
        <authorList>
            <person name="Sun Q."/>
            <person name="Zhou Y."/>
        </authorList>
    </citation>
    <scope>NUCLEOTIDE SEQUENCE</scope>
    <source>
        <strain evidence="2">CGMCC 4.7368</strain>
    </source>
</reference>
<organism evidence="2 3">
    <name type="scientific">Nonomuraea cavernae</name>
    <dbReference type="NCBI Taxonomy" id="2045107"/>
    <lineage>
        <taxon>Bacteria</taxon>
        <taxon>Bacillati</taxon>
        <taxon>Actinomycetota</taxon>
        <taxon>Actinomycetes</taxon>
        <taxon>Streptosporangiales</taxon>
        <taxon>Streptosporangiaceae</taxon>
        <taxon>Nonomuraea</taxon>
    </lineage>
</organism>
<proteinExistence type="predicted"/>
<comment type="caution">
    <text evidence="2">The sequence shown here is derived from an EMBL/GenBank/DDBJ whole genome shotgun (WGS) entry which is preliminary data.</text>
</comment>
<reference evidence="2" key="1">
    <citation type="journal article" date="2014" name="Int. J. Syst. Evol. Microbiol.">
        <title>Complete genome sequence of Corynebacterium casei LMG S-19264T (=DSM 44701T), isolated from a smear-ripened cheese.</title>
        <authorList>
            <consortium name="US DOE Joint Genome Institute (JGI-PGF)"/>
            <person name="Walter F."/>
            <person name="Albersmeier A."/>
            <person name="Kalinowski J."/>
            <person name="Ruckert C."/>
        </authorList>
    </citation>
    <scope>NUCLEOTIDE SEQUENCE</scope>
    <source>
        <strain evidence="2">CGMCC 4.7368</strain>
    </source>
</reference>
<dbReference type="EMBL" id="BMNH01000029">
    <property type="protein sequence ID" value="GGO79718.1"/>
    <property type="molecule type" value="Genomic_DNA"/>
</dbReference>
<dbReference type="AlphaFoldDB" id="A0A917ZDA3"/>
<accession>A0A917ZDA3</accession>
<dbReference type="Proteomes" id="UP000646523">
    <property type="component" value="Unassembled WGS sequence"/>
</dbReference>
<dbReference type="GO" id="GO:0005829">
    <property type="term" value="C:cytosol"/>
    <property type="evidence" value="ECO:0007669"/>
    <property type="project" value="TreeGrafter"/>
</dbReference>
<dbReference type="InterPro" id="IPR045079">
    <property type="entry name" value="Oxoprolinase-like"/>
</dbReference>
<gene>
    <name evidence="2" type="primary">hyuB</name>
    <name evidence="2" type="ORF">GCM10012289_64660</name>
</gene>
<evidence type="ECO:0000313" key="3">
    <source>
        <dbReference type="Proteomes" id="UP000646523"/>
    </source>
</evidence>
<dbReference type="RefSeq" id="WP_189128002.1">
    <property type="nucleotide sequence ID" value="NZ_BMNH01000029.1"/>
</dbReference>
<dbReference type="GO" id="GO:0017168">
    <property type="term" value="F:5-oxoprolinase (ATP-hydrolyzing) activity"/>
    <property type="evidence" value="ECO:0007669"/>
    <property type="project" value="TreeGrafter"/>
</dbReference>
<dbReference type="GO" id="GO:0006749">
    <property type="term" value="P:glutathione metabolic process"/>
    <property type="evidence" value="ECO:0007669"/>
    <property type="project" value="TreeGrafter"/>
</dbReference>
<feature type="domain" description="Hydantoinase B/oxoprolinase" evidence="1">
    <location>
        <begin position="8"/>
        <end position="523"/>
    </location>
</feature>
<evidence type="ECO:0000259" key="1">
    <source>
        <dbReference type="Pfam" id="PF02538"/>
    </source>
</evidence>
<dbReference type="PANTHER" id="PTHR11365:SF23">
    <property type="entry name" value="HYPOTHETICAL 5-OXOPROLINASE (EUROFUNG)-RELATED"/>
    <property type="match status" value="1"/>
</dbReference>
<sequence length="531" mass="55538">MTGSARSAVTLQVFGNALHGLANELQVSMIRAAYSPIIKEMFDCSAGLISPDGEYLALADGIPLQLGVLSTVARELAPLARDLGPGDILVTNDPATGSPHLNDYLTVAPVIVDGYLAGYVSTLMHHADVGGKTPGSMPADATELFAEGMRCPPVRLVRAGQVNEELMSVLLANSRLPDSMRGDLDAQIAGTLVGVQRMTQLVRRYGTTVFDRLRREYLDYSEALVRAELKDFRPGTYSAARTLELHHDPASAAELVRVHAEIRVADDGTLAIDLSGSDPQIALPFNVVLSNSRSAALVALRCFLSDELPMNAGIERCVRVTCLPGRVTNPDLPAPVGARAALAALVNEAMIDAMGQAHGSIRAAGSSGGTTMPYVWAHAGGILIDNSTTGGMGATARQAGESVVDNCVTNAMSYPNEVLEQDHPLLIEEVRLRRGSGGAGRHGGGDGLVRRVRFLADGMLSLRGYRTLGGPPGAGGGGEGAVSRWTLIRDGREQVLAPQQTGIATLPGDVLLIETPGGGGFGPEEGTSDGA</sequence>
<dbReference type="Pfam" id="PF02538">
    <property type="entry name" value="Hydantoinase_B"/>
    <property type="match status" value="1"/>
</dbReference>
<keyword evidence="3" id="KW-1185">Reference proteome</keyword>
<name>A0A917ZDA3_9ACTN</name>
<dbReference type="InterPro" id="IPR003692">
    <property type="entry name" value="Hydantoinase_B"/>
</dbReference>
<protein>
    <submittedName>
        <fullName evidence="2">N-methylhydantoinase B</fullName>
    </submittedName>
</protein>
<dbReference type="PANTHER" id="PTHR11365">
    <property type="entry name" value="5-OXOPROLINASE RELATED"/>
    <property type="match status" value="1"/>
</dbReference>
<evidence type="ECO:0000313" key="2">
    <source>
        <dbReference type="EMBL" id="GGO79718.1"/>
    </source>
</evidence>